<evidence type="ECO:0000313" key="8">
    <source>
        <dbReference type="EMBL" id="GGZ06290.1"/>
    </source>
</evidence>
<dbReference type="PANTHER" id="PTHR36506">
    <property type="entry name" value="PREFLAGELLIN PEPTIDASE"/>
    <property type="match status" value="1"/>
</dbReference>
<reference evidence="8" key="2">
    <citation type="submission" date="2020-09" db="EMBL/GenBank/DDBJ databases">
        <authorList>
            <person name="Sun Q."/>
            <person name="Kim S."/>
        </authorList>
    </citation>
    <scope>NUCLEOTIDE SEQUENCE</scope>
    <source>
        <strain evidence="8">KCTC 32255</strain>
    </source>
</reference>
<dbReference type="PANTHER" id="PTHR36506:SF1">
    <property type="entry name" value="PREFLAGELLIN PEPTIDASE"/>
    <property type="match status" value="1"/>
</dbReference>
<keyword evidence="5 6" id="KW-0472">Membrane</keyword>
<evidence type="ECO:0000256" key="2">
    <source>
        <dbReference type="ARBA" id="ARBA00022475"/>
    </source>
</evidence>
<feature type="transmembrane region" description="Helical" evidence="6">
    <location>
        <begin position="97"/>
        <end position="121"/>
    </location>
</feature>
<sequence length="234" mass="24322">MGVVFSYALLAGLAIALIVAAVTDLRSRTIANRLNLAIALAAPLYWLAVGYSWVDLVFMLGQTALTFVFCTALFAARQMGGGDVKLLTALALWFPPLAFFELVFMMAVLGGGASVAMALANMQRRPGETVRDAIGALATGLWVSAAAGIAFSLMTGRPVFGDPAGIAGNMMKNTALLVAATALVLGVTLFGLFHVVRRQKGALRVPYGIAISAGGLWILGEQAVSTARFGANLG</sequence>
<protein>
    <recommendedName>
        <fullName evidence="7">Prepilin type IV endopeptidase peptidase domain-containing protein</fullName>
    </recommendedName>
</protein>
<name>A0A918PGE6_9SPHN</name>
<feature type="transmembrane region" description="Helical" evidence="6">
    <location>
        <begin position="133"/>
        <end position="154"/>
    </location>
</feature>
<evidence type="ECO:0000256" key="3">
    <source>
        <dbReference type="ARBA" id="ARBA00022692"/>
    </source>
</evidence>
<organism evidence="8 9">
    <name type="scientific">Novosphingobium colocasiae</name>
    <dbReference type="NCBI Taxonomy" id="1256513"/>
    <lineage>
        <taxon>Bacteria</taxon>
        <taxon>Pseudomonadati</taxon>
        <taxon>Pseudomonadota</taxon>
        <taxon>Alphaproteobacteria</taxon>
        <taxon>Sphingomonadales</taxon>
        <taxon>Sphingomonadaceae</taxon>
        <taxon>Novosphingobium</taxon>
    </lineage>
</organism>
<evidence type="ECO:0000256" key="4">
    <source>
        <dbReference type="ARBA" id="ARBA00022989"/>
    </source>
</evidence>
<gene>
    <name evidence="8" type="ORF">GCM10011614_21540</name>
</gene>
<dbReference type="InterPro" id="IPR052218">
    <property type="entry name" value="Preflagellin_Peptidase"/>
</dbReference>
<proteinExistence type="predicted"/>
<evidence type="ECO:0000256" key="5">
    <source>
        <dbReference type="ARBA" id="ARBA00023136"/>
    </source>
</evidence>
<dbReference type="GO" id="GO:0005886">
    <property type="term" value="C:plasma membrane"/>
    <property type="evidence" value="ECO:0007669"/>
    <property type="project" value="UniProtKB-SubCell"/>
</dbReference>
<dbReference type="GO" id="GO:0004190">
    <property type="term" value="F:aspartic-type endopeptidase activity"/>
    <property type="evidence" value="ECO:0007669"/>
    <property type="project" value="InterPro"/>
</dbReference>
<keyword evidence="9" id="KW-1185">Reference proteome</keyword>
<accession>A0A918PGE6</accession>
<dbReference type="Gene3D" id="1.20.120.1220">
    <property type="match status" value="1"/>
</dbReference>
<keyword evidence="4 6" id="KW-1133">Transmembrane helix</keyword>
<evidence type="ECO:0000256" key="6">
    <source>
        <dbReference type="SAM" id="Phobius"/>
    </source>
</evidence>
<comment type="caution">
    <text evidence="8">The sequence shown here is derived from an EMBL/GenBank/DDBJ whole genome shotgun (WGS) entry which is preliminary data.</text>
</comment>
<dbReference type="EMBL" id="BMZA01000007">
    <property type="protein sequence ID" value="GGZ06290.1"/>
    <property type="molecule type" value="Genomic_DNA"/>
</dbReference>
<feature type="transmembrane region" description="Helical" evidence="6">
    <location>
        <begin position="30"/>
        <end position="49"/>
    </location>
</feature>
<evidence type="ECO:0000256" key="1">
    <source>
        <dbReference type="ARBA" id="ARBA00004651"/>
    </source>
</evidence>
<dbReference type="AlphaFoldDB" id="A0A918PGE6"/>
<feature type="domain" description="Prepilin type IV endopeptidase peptidase" evidence="7">
    <location>
        <begin position="13"/>
        <end position="112"/>
    </location>
</feature>
<evidence type="ECO:0000313" key="9">
    <source>
        <dbReference type="Proteomes" id="UP000648075"/>
    </source>
</evidence>
<keyword evidence="3 6" id="KW-0812">Transmembrane</keyword>
<keyword evidence="2" id="KW-1003">Cell membrane</keyword>
<dbReference type="Proteomes" id="UP000648075">
    <property type="component" value="Unassembled WGS sequence"/>
</dbReference>
<feature type="transmembrane region" description="Helical" evidence="6">
    <location>
        <begin position="174"/>
        <end position="196"/>
    </location>
</feature>
<reference evidence="8" key="1">
    <citation type="journal article" date="2014" name="Int. J. Syst. Evol. Microbiol.">
        <title>Complete genome sequence of Corynebacterium casei LMG S-19264T (=DSM 44701T), isolated from a smear-ripened cheese.</title>
        <authorList>
            <consortium name="US DOE Joint Genome Institute (JGI-PGF)"/>
            <person name="Walter F."/>
            <person name="Albersmeier A."/>
            <person name="Kalinowski J."/>
            <person name="Ruckert C."/>
        </authorList>
    </citation>
    <scope>NUCLEOTIDE SEQUENCE</scope>
    <source>
        <strain evidence="8">KCTC 32255</strain>
    </source>
</reference>
<dbReference type="InterPro" id="IPR000045">
    <property type="entry name" value="Prepilin_IV_endopep_pep"/>
</dbReference>
<evidence type="ECO:0000259" key="7">
    <source>
        <dbReference type="Pfam" id="PF01478"/>
    </source>
</evidence>
<dbReference type="RefSeq" id="WP_189621210.1">
    <property type="nucleotide sequence ID" value="NZ_BMZA01000007.1"/>
</dbReference>
<dbReference type="Pfam" id="PF01478">
    <property type="entry name" value="Peptidase_A24"/>
    <property type="match status" value="1"/>
</dbReference>
<comment type="subcellular location">
    <subcellularLocation>
        <location evidence="1">Cell membrane</location>
        <topology evidence="1">Multi-pass membrane protein</topology>
    </subcellularLocation>
</comment>